<dbReference type="Pfam" id="PF04773">
    <property type="entry name" value="FecR"/>
    <property type="match status" value="1"/>
</dbReference>
<name>A0A369UIQ9_9GAMM</name>
<dbReference type="PANTHER" id="PTHR30273:SF2">
    <property type="entry name" value="PROTEIN FECR"/>
    <property type="match status" value="1"/>
</dbReference>
<accession>A0A369UIQ9</accession>
<evidence type="ECO:0000259" key="2">
    <source>
        <dbReference type="Pfam" id="PF04773"/>
    </source>
</evidence>
<dbReference type="InterPro" id="IPR032623">
    <property type="entry name" value="FecR_N"/>
</dbReference>
<evidence type="ECO:0000259" key="3">
    <source>
        <dbReference type="Pfam" id="PF16220"/>
    </source>
</evidence>
<keyword evidence="1" id="KW-0812">Transmembrane</keyword>
<dbReference type="Pfam" id="PF16220">
    <property type="entry name" value="DUF4880"/>
    <property type="match status" value="1"/>
</dbReference>
<feature type="domain" description="FecR protein" evidence="2">
    <location>
        <begin position="121"/>
        <end position="211"/>
    </location>
</feature>
<dbReference type="InterPro" id="IPR006860">
    <property type="entry name" value="FecR"/>
</dbReference>
<dbReference type="EMBL" id="QQAH01000015">
    <property type="protein sequence ID" value="RDD80632.1"/>
    <property type="molecule type" value="Genomic_DNA"/>
</dbReference>
<evidence type="ECO:0000313" key="5">
    <source>
        <dbReference type="Proteomes" id="UP000253782"/>
    </source>
</evidence>
<dbReference type="InterPro" id="IPR012373">
    <property type="entry name" value="Ferrdict_sens_TM"/>
</dbReference>
<dbReference type="Gene3D" id="2.60.120.1440">
    <property type="match status" value="1"/>
</dbReference>
<keyword evidence="1" id="KW-0472">Membrane</keyword>
<dbReference type="GO" id="GO:0016989">
    <property type="term" value="F:sigma factor antagonist activity"/>
    <property type="evidence" value="ECO:0007669"/>
    <property type="project" value="TreeGrafter"/>
</dbReference>
<feature type="transmembrane region" description="Helical" evidence="1">
    <location>
        <begin position="86"/>
        <end position="109"/>
    </location>
</feature>
<gene>
    <name evidence="4" type="ORF">DVJ77_15430</name>
</gene>
<feature type="domain" description="FecR N-terminal" evidence="3">
    <location>
        <begin position="13"/>
        <end position="53"/>
    </location>
</feature>
<dbReference type="AlphaFoldDB" id="A0A369UIQ9"/>
<sequence>MNMHHSASLPDSAEAWLARLHSPECGTHEREAFERWRTQSPANAQAYAQTERLHQMAAALAGDPLLRAASLAARRSSAQRHERRRLWWLTVPIASAACLLLAFGMSFYWRGTATDTQPMQRYASATGKPQVLSLPDGTRMILDADSTVTTHFDDKRRLVVLDRGRAEFVVARTSKPFEVRAGGNTIRDIGTTFQVSKDDDAVTVGLLEGVVAVTQGDGDDAKTRTLAPDQQIRIANDGSRTDIQPLDSEAARAWAHGELMFHQRRLDALLTEMNRYSQTKLRLGDISLASLKVSGSFHAGDQDALVKALVAGWGLRAEVSAEHELTLYPISIKHSMH</sequence>
<dbReference type="OrthoDB" id="9771237at2"/>
<comment type="caution">
    <text evidence="4">The sequence shown here is derived from an EMBL/GenBank/DDBJ whole genome shotgun (WGS) entry which is preliminary data.</text>
</comment>
<organism evidence="4 5">
    <name type="scientific">Dyella tabacisoli</name>
    <dbReference type="NCBI Taxonomy" id="2282381"/>
    <lineage>
        <taxon>Bacteria</taxon>
        <taxon>Pseudomonadati</taxon>
        <taxon>Pseudomonadota</taxon>
        <taxon>Gammaproteobacteria</taxon>
        <taxon>Lysobacterales</taxon>
        <taxon>Rhodanobacteraceae</taxon>
        <taxon>Dyella</taxon>
    </lineage>
</organism>
<proteinExistence type="predicted"/>
<evidence type="ECO:0000256" key="1">
    <source>
        <dbReference type="SAM" id="Phobius"/>
    </source>
</evidence>
<dbReference type="PANTHER" id="PTHR30273">
    <property type="entry name" value="PERIPLASMIC SIGNAL SENSOR AND SIGMA FACTOR ACTIVATOR FECR-RELATED"/>
    <property type="match status" value="1"/>
</dbReference>
<dbReference type="Proteomes" id="UP000253782">
    <property type="component" value="Unassembled WGS sequence"/>
</dbReference>
<dbReference type="PIRSF" id="PIRSF018266">
    <property type="entry name" value="FecR"/>
    <property type="match status" value="1"/>
</dbReference>
<reference evidence="4 5" key="1">
    <citation type="submission" date="2018-07" db="EMBL/GenBank/DDBJ databases">
        <title>Dyella tabacisoli L4-6T, whole genome shotgun sequence.</title>
        <authorList>
            <person name="Zhou X.-K."/>
            <person name="Li W.-J."/>
            <person name="Duan Y.-Q."/>
        </authorList>
    </citation>
    <scope>NUCLEOTIDE SEQUENCE [LARGE SCALE GENOMIC DNA]</scope>
    <source>
        <strain evidence="4 5">L4-6</strain>
    </source>
</reference>
<keyword evidence="5" id="KW-1185">Reference proteome</keyword>
<protein>
    <submittedName>
        <fullName evidence="4">DUF4880 domain-containing protein</fullName>
    </submittedName>
</protein>
<evidence type="ECO:0000313" key="4">
    <source>
        <dbReference type="EMBL" id="RDD80632.1"/>
    </source>
</evidence>
<dbReference type="RefSeq" id="WP_114846416.1">
    <property type="nucleotide sequence ID" value="NZ_JBHSPE010000002.1"/>
</dbReference>
<keyword evidence="1" id="KW-1133">Transmembrane helix</keyword>